<dbReference type="EMBL" id="QTSX02006626">
    <property type="protein sequence ID" value="KAJ9052670.1"/>
    <property type="molecule type" value="Genomic_DNA"/>
</dbReference>
<sequence>METHAKSCLPPVIPSRPPARRYSDYDFSGLESLAAAACSTMTPANILYRPQKEDDTKVIWTDLDEDGRPIKYYVCQFHNCNMKFKRSEHLTRHRLVHTMERPFSCNYPGCNKAFSRMDNLRQHFRIHSRPNPQTPHFLSITDPYPTSYSRKRRY</sequence>
<dbReference type="Proteomes" id="UP001165960">
    <property type="component" value="Unassembled WGS sequence"/>
</dbReference>
<reference evidence="1" key="1">
    <citation type="submission" date="2022-04" db="EMBL/GenBank/DDBJ databases">
        <title>Genome of the entomopathogenic fungus Entomophthora muscae.</title>
        <authorList>
            <person name="Elya C."/>
            <person name="Lovett B.R."/>
            <person name="Lee E."/>
            <person name="Macias A.M."/>
            <person name="Hajek A.E."/>
            <person name="De Bivort B.L."/>
            <person name="Kasson M.T."/>
            <person name="De Fine Licht H.H."/>
            <person name="Stajich J.E."/>
        </authorList>
    </citation>
    <scope>NUCLEOTIDE SEQUENCE</scope>
    <source>
        <strain evidence="1">Berkeley</strain>
    </source>
</reference>
<evidence type="ECO:0000313" key="1">
    <source>
        <dbReference type="EMBL" id="KAJ9052670.1"/>
    </source>
</evidence>
<accession>A0ACC2RRG7</accession>
<gene>
    <name evidence="1" type="ORF">DSO57_1032046</name>
</gene>
<evidence type="ECO:0000313" key="2">
    <source>
        <dbReference type="Proteomes" id="UP001165960"/>
    </source>
</evidence>
<comment type="caution">
    <text evidence="1">The sequence shown here is derived from an EMBL/GenBank/DDBJ whole genome shotgun (WGS) entry which is preliminary data.</text>
</comment>
<name>A0ACC2RRG7_9FUNG</name>
<keyword evidence="2" id="KW-1185">Reference proteome</keyword>
<organism evidence="1 2">
    <name type="scientific">Entomophthora muscae</name>
    <dbReference type="NCBI Taxonomy" id="34485"/>
    <lineage>
        <taxon>Eukaryota</taxon>
        <taxon>Fungi</taxon>
        <taxon>Fungi incertae sedis</taxon>
        <taxon>Zoopagomycota</taxon>
        <taxon>Entomophthoromycotina</taxon>
        <taxon>Entomophthoromycetes</taxon>
        <taxon>Entomophthorales</taxon>
        <taxon>Entomophthoraceae</taxon>
        <taxon>Entomophthora</taxon>
    </lineage>
</organism>
<proteinExistence type="predicted"/>
<protein>
    <submittedName>
        <fullName evidence="1">Uncharacterized protein</fullName>
    </submittedName>
</protein>